<evidence type="ECO:0000313" key="4">
    <source>
        <dbReference type="Proteomes" id="UP001163828"/>
    </source>
</evidence>
<feature type="transmembrane region" description="Helical" evidence="1">
    <location>
        <begin position="42"/>
        <end position="63"/>
    </location>
</feature>
<feature type="domain" description="DUF6533" evidence="2">
    <location>
        <begin position="89"/>
        <end position="125"/>
    </location>
</feature>
<keyword evidence="1" id="KW-0472">Membrane</keyword>
<gene>
    <name evidence="3" type="ORF">F5050DRAFT_1342829</name>
</gene>
<comment type="caution">
    <text evidence="3">The sequence shown here is derived from an EMBL/GenBank/DDBJ whole genome shotgun (WGS) entry which is preliminary data.</text>
</comment>
<protein>
    <recommendedName>
        <fullName evidence="2">DUF6533 domain-containing protein</fullName>
    </recommendedName>
</protein>
<accession>A0ABQ8PXA0</accession>
<dbReference type="Proteomes" id="UP001163828">
    <property type="component" value="Unassembled WGS sequence"/>
</dbReference>
<evidence type="ECO:0000259" key="2">
    <source>
        <dbReference type="Pfam" id="PF20151"/>
    </source>
</evidence>
<reference evidence="3" key="1">
    <citation type="submission" date="2022-08" db="EMBL/GenBank/DDBJ databases">
        <authorList>
            <consortium name="DOE Joint Genome Institute"/>
            <person name="Min B."/>
            <person name="Riley R."/>
            <person name="Sierra-Patev S."/>
            <person name="Naranjo-Ortiz M."/>
            <person name="Looney B."/>
            <person name="Konkel Z."/>
            <person name="Slot J.C."/>
            <person name="Sakamoto Y."/>
            <person name="Steenwyk J.L."/>
            <person name="Rokas A."/>
            <person name="Carro J."/>
            <person name="Camarero S."/>
            <person name="Ferreira P."/>
            <person name="Molpeceres G."/>
            <person name="Ruiz-Duenas F.J."/>
            <person name="Serrano A."/>
            <person name="Henrissat B."/>
            <person name="Drula E."/>
            <person name="Hughes K.W."/>
            <person name="Mata J.L."/>
            <person name="Ishikawa N.K."/>
            <person name="Vargas-Isla R."/>
            <person name="Ushijima S."/>
            <person name="Smith C.A."/>
            <person name="Ahrendt S."/>
            <person name="Andreopoulos W."/>
            <person name="He G."/>
            <person name="Labutti K."/>
            <person name="Lipzen A."/>
            <person name="Ng V."/>
            <person name="Sandor L."/>
            <person name="Barry K."/>
            <person name="Martinez A.T."/>
            <person name="Xiao Y."/>
            <person name="Gibbons J.G."/>
            <person name="Terashima K."/>
            <person name="Hibbett D.S."/>
            <person name="Grigoriev I.V."/>
        </authorList>
    </citation>
    <scope>NUCLEOTIDE SEQUENCE</scope>
    <source>
        <strain evidence="3">TFB10827</strain>
    </source>
</reference>
<proteinExistence type="predicted"/>
<feature type="transmembrane region" description="Helical" evidence="1">
    <location>
        <begin position="116"/>
        <end position="138"/>
    </location>
</feature>
<evidence type="ECO:0000313" key="3">
    <source>
        <dbReference type="EMBL" id="KAJ3991063.1"/>
    </source>
</evidence>
<keyword evidence="1" id="KW-1133">Transmembrane helix</keyword>
<dbReference type="EMBL" id="MU791201">
    <property type="protein sequence ID" value="KAJ3991063.1"/>
    <property type="molecule type" value="Genomic_DNA"/>
</dbReference>
<name>A0ABQ8PXA0_9AGAR</name>
<evidence type="ECO:0000256" key="1">
    <source>
        <dbReference type="SAM" id="Phobius"/>
    </source>
</evidence>
<dbReference type="Pfam" id="PF20151">
    <property type="entry name" value="DUF6533"/>
    <property type="match status" value="1"/>
</dbReference>
<dbReference type="InterPro" id="IPR045340">
    <property type="entry name" value="DUF6533"/>
</dbReference>
<keyword evidence="4" id="KW-1185">Reference proteome</keyword>
<feature type="transmembrane region" description="Helical" evidence="1">
    <location>
        <begin position="75"/>
        <end position="96"/>
    </location>
</feature>
<keyword evidence="1" id="KW-0812">Transmembrane</keyword>
<sequence length="145" mass="16725">MISKRDMYPPQAFCVNLPSVHITNTALMLWSHFVKMMEMVCLINLVWCAHIFPVITSCVLSILSTRLGSPQIMAVSVWWIAAAMICPPVALLYDHLLTLDLEVQHIWAQPKRRSAIWYFILRYLVSCGEISVLVFRFYTMPSFDT</sequence>
<organism evidence="3 4">
    <name type="scientific">Lentinula boryana</name>
    <dbReference type="NCBI Taxonomy" id="40481"/>
    <lineage>
        <taxon>Eukaryota</taxon>
        <taxon>Fungi</taxon>
        <taxon>Dikarya</taxon>
        <taxon>Basidiomycota</taxon>
        <taxon>Agaricomycotina</taxon>
        <taxon>Agaricomycetes</taxon>
        <taxon>Agaricomycetidae</taxon>
        <taxon>Agaricales</taxon>
        <taxon>Marasmiineae</taxon>
        <taxon>Omphalotaceae</taxon>
        <taxon>Lentinula</taxon>
    </lineage>
</organism>